<protein>
    <submittedName>
        <fullName evidence="1">Uncharacterized protein</fullName>
    </submittedName>
</protein>
<accession>A0ACB9NPZ2</accession>
<evidence type="ECO:0000313" key="2">
    <source>
        <dbReference type="Proteomes" id="UP001057402"/>
    </source>
</evidence>
<keyword evidence="2" id="KW-1185">Reference proteome</keyword>
<gene>
    <name evidence="1" type="ORF">MLD38_023709</name>
</gene>
<dbReference type="EMBL" id="CM042886">
    <property type="protein sequence ID" value="KAI4338683.1"/>
    <property type="molecule type" value="Genomic_DNA"/>
</dbReference>
<organism evidence="1 2">
    <name type="scientific">Melastoma candidum</name>
    <dbReference type="NCBI Taxonomy" id="119954"/>
    <lineage>
        <taxon>Eukaryota</taxon>
        <taxon>Viridiplantae</taxon>
        <taxon>Streptophyta</taxon>
        <taxon>Embryophyta</taxon>
        <taxon>Tracheophyta</taxon>
        <taxon>Spermatophyta</taxon>
        <taxon>Magnoliopsida</taxon>
        <taxon>eudicotyledons</taxon>
        <taxon>Gunneridae</taxon>
        <taxon>Pentapetalae</taxon>
        <taxon>rosids</taxon>
        <taxon>malvids</taxon>
        <taxon>Myrtales</taxon>
        <taxon>Melastomataceae</taxon>
        <taxon>Melastomatoideae</taxon>
        <taxon>Melastomateae</taxon>
        <taxon>Melastoma</taxon>
    </lineage>
</organism>
<dbReference type="Proteomes" id="UP001057402">
    <property type="component" value="Chromosome 7"/>
</dbReference>
<reference evidence="2" key="1">
    <citation type="journal article" date="2023" name="Front. Plant Sci.">
        <title>Chromosomal-level genome assembly of Melastoma candidum provides insights into trichome evolution.</title>
        <authorList>
            <person name="Zhong Y."/>
            <person name="Wu W."/>
            <person name="Sun C."/>
            <person name="Zou P."/>
            <person name="Liu Y."/>
            <person name="Dai S."/>
            <person name="Zhou R."/>
        </authorList>
    </citation>
    <scope>NUCLEOTIDE SEQUENCE [LARGE SCALE GENOMIC DNA]</scope>
</reference>
<proteinExistence type="predicted"/>
<comment type="caution">
    <text evidence="1">The sequence shown here is derived from an EMBL/GenBank/DDBJ whole genome shotgun (WGS) entry which is preliminary data.</text>
</comment>
<sequence length="353" mass="39690">MLSGSFSFCHFLDQKATRIPSHTSHYHKHEETMSLSTEEFQELLPPTDPFFPFGGSASPDESFDIFASVGGFQNDVEEETDMSSALFVDGSGSGGFRYSSSPPCQQLENLTLYQSNWSYPMEDQPGYDCFGSVKRENMEPGRQGYGDDAFISCSYDGGCDEFNKFMMQRNGFGDETREISNVHAFSDGWMDLAQHSFFGEQMRRVSSTGDLQFSRTTRARGSSPRSFTSPLAGENTNSITVGDQNAKAVRCSPEEKKEKILKYRAKRAQRNFNKTIKYVCRKTLADTRPRIRGRFARNDEVMDPPKSASLSNNDEDDSCFWAGLGEEGGEETCATSYGHDHGETQLLYYYDDN</sequence>
<evidence type="ECO:0000313" key="1">
    <source>
        <dbReference type="EMBL" id="KAI4338683.1"/>
    </source>
</evidence>
<name>A0ACB9NPZ2_9MYRT</name>